<proteinExistence type="predicted"/>
<sequence length="72" mass="8311">MPSRRKKSYHRIVDIMTTLLKRSWTGYWRTQDLLNRSWGPVILDTVDVPVVMLLGNVNEGCIGLLPTKGRQE</sequence>
<protein>
    <submittedName>
        <fullName evidence="1">Uncharacterized protein</fullName>
    </submittedName>
</protein>
<accession>A0A834PA56</accession>
<evidence type="ECO:0000313" key="1">
    <source>
        <dbReference type="EMBL" id="KAF7434263.1"/>
    </source>
</evidence>
<reference evidence="1" key="1">
    <citation type="journal article" date="2020" name="G3 (Bethesda)">
        <title>High-Quality Assemblies for Three Invasive Social Wasps from the &lt;i&gt;Vespula&lt;/i&gt; Genus.</title>
        <authorList>
            <person name="Harrop T.W.R."/>
            <person name="Guhlin J."/>
            <person name="McLaughlin G.M."/>
            <person name="Permina E."/>
            <person name="Stockwell P."/>
            <person name="Gilligan J."/>
            <person name="Le Lec M.F."/>
            <person name="Gruber M.A.M."/>
            <person name="Quinn O."/>
            <person name="Lovegrove M."/>
            <person name="Duncan E.J."/>
            <person name="Remnant E.J."/>
            <person name="Van Eeckhoven J."/>
            <person name="Graham B."/>
            <person name="Knapp R.A."/>
            <person name="Langford K.W."/>
            <person name="Kronenberg Z."/>
            <person name="Press M.O."/>
            <person name="Eacker S.M."/>
            <person name="Wilson-Rankin E.E."/>
            <person name="Purcell J."/>
            <person name="Lester P.J."/>
            <person name="Dearden P.K."/>
        </authorList>
    </citation>
    <scope>NUCLEOTIDE SEQUENCE</scope>
    <source>
        <strain evidence="1">Volc-1</strain>
    </source>
</reference>
<evidence type="ECO:0000313" key="2">
    <source>
        <dbReference type="Proteomes" id="UP000600918"/>
    </source>
</evidence>
<keyword evidence="2" id="KW-1185">Reference proteome</keyword>
<organism evidence="1 2">
    <name type="scientific">Vespula pensylvanica</name>
    <name type="common">Western yellow jacket</name>
    <name type="synonym">Wasp</name>
    <dbReference type="NCBI Taxonomy" id="30213"/>
    <lineage>
        <taxon>Eukaryota</taxon>
        <taxon>Metazoa</taxon>
        <taxon>Ecdysozoa</taxon>
        <taxon>Arthropoda</taxon>
        <taxon>Hexapoda</taxon>
        <taxon>Insecta</taxon>
        <taxon>Pterygota</taxon>
        <taxon>Neoptera</taxon>
        <taxon>Endopterygota</taxon>
        <taxon>Hymenoptera</taxon>
        <taxon>Apocrita</taxon>
        <taxon>Aculeata</taxon>
        <taxon>Vespoidea</taxon>
        <taxon>Vespidae</taxon>
        <taxon>Vespinae</taxon>
        <taxon>Vespula</taxon>
    </lineage>
</organism>
<dbReference type="EMBL" id="JACSDY010000002">
    <property type="protein sequence ID" value="KAF7434263.1"/>
    <property type="molecule type" value="Genomic_DNA"/>
</dbReference>
<dbReference type="Proteomes" id="UP000600918">
    <property type="component" value="Unassembled WGS sequence"/>
</dbReference>
<name>A0A834PA56_VESPE</name>
<comment type="caution">
    <text evidence="1">The sequence shown here is derived from an EMBL/GenBank/DDBJ whole genome shotgun (WGS) entry which is preliminary data.</text>
</comment>
<dbReference type="AlphaFoldDB" id="A0A834PA56"/>
<gene>
    <name evidence="1" type="ORF">H0235_002454</name>
</gene>